<organism evidence="2 3">
    <name type="scientific">Candidatus Sungiibacteriota bacterium</name>
    <dbReference type="NCBI Taxonomy" id="2750080"/>
    <lineage>
        <taxon>Bacteria</taxon>
        <taxon>Candidatus Sungiibacteriota</taxon>
    </lineage>
</organism>
<gene>
    <name evidence="2" type="ORF">HYW89_03250</name>
</gene>
<evidence type="ECO:0000313" key="2">
    <source>
        <dbReference type="EMBL" id="QQG44996.1"/>
    </source>
</evidence>
<dbReference type="InterPro" id="IPR019004">
    <property type="entry name" value="YqeY/Aim41"/>
</dbReference>
<accession>A0A7T5RIW8</accession>
<evidence type="ECO:0000256" key="1">
    <source>
        <dbReference type="SAM" id="Coils"/>
    </source>
</evidence>
<reference evidence="2 3" key="1">
    <citation type="submission" date="2020-07" db="EMBL/GenBank/DDBJ databases">
        <title>Huge and variable diversity of episymbiotic CPR bacteria and DPANN archaea in groundwater ecosystems.</title>
        <authorList>
            <person name="He C.Y."/>
            <person name="Keren R."/>
            <person name="Whittaker M."/>
            <person name="Farag I.F."/>
            <person name="Doudna J."/>
            <person name="Cate J.H.D."/>
            <person name="Banfield J.F."/>
        </authorList>
    </citation>
    <scope>NUCLEOTIDE SEQUENCE [LARGE SCALE GENOMIC DNA]</scope>
    <source>
        <strain evidence="2">NC_groundwater_541_Ag_S-0.1um_46_50</strain>
    </source>
</reference>
<protein>
    <submittedName>
        <fullName evidence="2">GatB/YqeY domain-containing protein</fullName>
    </submittedName>
</protein>
<dbReference type="Proteomes" id="UP000595618">
    <property type="component" value="Chromosome"/>
</dbReference>
<name>A0A7T5RIW8_9BACT</name>
<dbReference type="AlphaFoldDB" id="A0A7T5RIW8"/>
<dbReference type="Gene3D" id="1.10.1510.10">
    <property type="entry name" value="Uncharacterised protein YqeY/AIM41 PF09424, N-terminal domain"/>
    <property type="match status" value="1"/>
</dbReference>
<dbReference type="Pfam" id="PF09424">
    <property type="entry name" value="YqeY"/>
    <property type="match status" value="1"/>
</dbReference>
<dbReference type="InterPro" id="IPR042184">
    <property type="entry name" value="YqeY/Aim41_N"/>
</dbReference>
<dbReference type="InterPro" id="IPR023168">
    <property type="entry name" value="GatB_Yqey_C_2"/>
</dbReference>
<dbReference type="PANTHER" id="PTHR28055">
    <property type="entry name" value="ALTERED INHERITANCE OF MITOCHONDRIA PROTEIN 41, MITOCHONDRIAL"/>
    <property type="match status" value="1"/>
</dbReference>
<evidence type="ECO:0000313" key="3">
    <source>
        <dbReference type="Proteomes" id="UP000595618"/>
    </source>
</evidence>
<dbReference type="EMBL" id="CP066690">
    <property type="protein sequence ID" value="QQG44996.1"/>
    <property type="molecule type" value="Genomic_DNA"/>
</dbReference>
<proteinExistence type="predicted"/>
<dbReference type="Gene3D" id="1.10.10.410">
    <property type="match status" value="1"/>
</dbReference>
<dbReference type="SUPFAM" id="SSF89095">
    <property type="entry name" value="GatB/YqeY motif"/>
    <property type="match status" value="1"/>
</dbReference>
<keyword evidence="1" id="KW-0175">Coiled coil</keyword>
<dbReference type="PANTHER" id="PTHR28055:SF1">
    <property type="entry name" value="ALTERED INHERITANCE OF MITOCHONDRIA PROTEIN 41, MITOCHONDRIAL"/>
    <property type="match status" value="1"/>
</dbReference>
<dbReference type="GO" id="GO:0016884">
    <property type="term" value="F:carbon-nitrogen ligase activity, with glutamine as amido-N-donor"/>
    <property type="evidence" value="ECO:0007669"/>
    <property type="project" value="InterPro"/>
</dbReference>
<dbReference type="InterPro" id="IPR003789">
    <property type="entry name" value="Asn/Gln_tRNA_amidoTrase-B-like"/>
</dbReference>
<feature type="coiled-coil region" evidence="1">
    <location>
        <begin position="4"/>
        <end position="53"/>
    </location>
</feature>
<sequence length="156" mass="17713">MNLKQKIEQDIKEAMRSKDELRLSVLRMLSSAIHNKELEKRAKSGKVEELMEEEVVAVLRSEVKKRRDAISEFEKGGRKDLVEKETAELKILEEYLPSELPDEEIEKIVKEVIAGIGEVAPKDFGRVMGEVMKRVKGQASGERVSEAVRQLLGIQP</sequence>